<dbReference type="PANTHER" id="PTHR13843:SF12">
    <property type="entry name" value="ATPASE F1_V1_A1 COMPLEX ALPHA_BETA SUBUNIT NUCLEOTIDE-BINDING DOMAIN-CONTAINING PROTEIN"/>
    <property type="match status" value="1"/>
</dbReference>
<feature type="compositionally biased region" description="Basic and acidic residues" evidence="13">
    <location>
        <begin position="3399"/>
        <end position="3442"/>
    </location>
</feature>
<feature type="compositionally biased region" description="Basic and acidic residues" evidence="13">
    <location>
        <begin position="2768"/>
        <end position="2801"/>
    </location>
</feature>
<feature type="region of interest" description="Disordered" evidence="13">
    <location>
        <begin position="2613"/>
        <end position="2737"/>
    </location>
</feature>
<feature type="compositionally biased region" description="Basic and acidic residues" evidence="13">
    <location>
        <begin position="1689"/>
        <end position="1699"/>
    </location>
</feature>
<dbReference type="InterPro" id="IPR017853">
    <property type="entry name" value="GH"/>
</dbReference>
<feature type="compositionally biased region" description="Basic and acidic residues" evidence="13">
    <location>
        <begin position="2689"/>
        <end position="2716"/>
    </location>
</feature>
<feature type="compositionally biased region" description="Polar residues" evidence="13">
    <location>
        <begin position="3900"/>
        <end position="3916"/>
    </location>
</feature>
<dbReference type="Pfam" id="PF25281">
    <property type="entry name" value="MBL_MAP1B"/>
    <property type="match status" value="1"/>
</dbReference>
<keyword evidence="10" id="KW-1015">Disulfide bond</keyword>
<dbReference type="GO" id="GO:0045202">
    <property type="term" value="C:synapse"/>
    <property type="evidence" value="ECO:0007669"/>
    <property type="project" value="TreeGrafter"/>
</dbReference>
<feature type="compositionally biased region" description="Basic and acidic residues" evidence="13">
    <location>
        <begin position="2851"/>
        <end position="2869"/>
    </location>
</feature>
<dbReference type="InterPro" id="IPR056617">
    <property type="entry name" value="MAP1B/S_N"/>
</dbReference>
<dbReference type="GO" id="GO:0008017">
    <property type="term" value="F:microtubule binding"/>
    <property type="evidence" value="ECO:0007669"/>
    <property type="project" value="InterPro"/>
</dbReference>
<feature type="compositionally biased region" description="Basic and acidic residues" evidence="13">
    <location>
        <begin position="1338"/>
        <end position="1356"/>
    </location>
</feature>
<dbReference type="CDD" id="cd11317">
    <property type="entry name" value="AmyAc_bac_euk_AmyA"/>
    <property type="match status" value="1"/>
</dbReference>
<feature type="compositionally biased region" description="Basic and acidic residues" evidence="13">
    <location>
        <begin position="3756"/>
        <end position="3766"/>
    </location>
</feature>
<feature type="compositionally biased region" description="Polar residues" evidence="13">
    <location>
        <begin position="2803"/>
        <end position="2819"/>
    </location>
</feature>
<feature type="compositionally biased region" description="Basic and acidic residues" evidence="13">
    <location>
        <begin position="2560"/>
        <end position="2590"/>
    </location>
</feature>
<feature type="region of interest" description="Disordered" evidence="13">
    <location>
        <begin position="3695"/>
        <end position="3766"/>
    </location>
</feature>
<feature type="compositionally biased region" description="Basic and acidic residues" evidence="13">
    <location>
        <begin position="1734"/>
        <end position="1745"/>
    </location>
</feature>
<feature type="compositionally biased region" description="Acidic residues" evidence="13">
    <location>
        <begin position="1402"/>
        <end position="1411"/>
    </location>
</feature>
<dbReference type="OMA" id="KSTPLDM"/>
<comment type="cofactor">
    <cofactor evidence="2">
        <name>Ca(2+)</name>
        <dbReference type="ChEBI" id="CHEBI:29108"/>
    </cofactor>
</comment>
<evidence type="ECO:0000256" key="6">
    <source>
        <dbReference type="ARBA" id="ARBA00012595"/>
    </source>
</evidence>
<evidence type="ECO:0000256" key="4">
    <source>
        <dbReference type="ARBA" id="ARBA00008061"/>
    </source>
</evidence>
<dbReference type="SUPFAM" id="SSF51011">
    <property type="entry name" value="Glycosyl hydrolase domain"/>
    <property type="match status" value="1"/>
</dbReference>
<feature type="region of interest" description="Disordered" evidence="13">
    <location>
        <begin position="2219"/>
        <end position="2590"/>
    </location>
</feature>
<feature type="compositionally biased region" description="Basic and acidic residues" evidence="13">
    <location>
        <begin position="3944"/>
        <end position="3955"/>
    </location>
</feature>
<keyword evidence="9" id="KW-0106">Calcium</keyword>
<feature type="compositionally biased region" description="Polar residues" evidence="13">
    <location>
        <begin position="2176"/>
        <end position="2191"/>
    </location>
</feature>
<dbReference type="InterPro" id="IPR031319">
    <property type="entry name" value="A-amylase_C"/>
</dbReference>
<dbReference type="PANTHER" id="PTHR13843">
    <property type="entry name" value="MICROTUBULE-ASSOCIATED PROTEIN"/>
    <property type="match status" value="1"/>
</dbReference>
<feature type="domain" description="Glycosyl hydrolase family 13 catalytic" evidence="16">
    <location>
        <begin position="30"/>
        <end position="397"/>
    </location>
</feature>
<feature type="compositionally biased region" description="Basic and acidic residues" evidence="13">
    <location>
        <begin position="2301"/>
        <end position="2410"/>
    </location>
</feature>
<feature type="compositionally biased region" description="Low complexity" evidence="13">
    <location>
        <begin position="1921"/>
        <end position="1932"/>
    </location>
</feature>
<gene>
    <name evidence="17" type="primary">CSON012013</name>
</gene>
<dbReference type="Gene3D" id="2.60.40.1180">
    <property type="entry name" value="Golgi alpha-mannosidase II"/>
    <property type="match status" value="1"/>
</dbReference>
<comment type="catalytic activity">
    <reaction evidence="1">
        <text>Endohydrolysis of (1-&gt;4)-alpha-D-glucosidic linkages in polysaccharides containing three or more (1-&gt;4)-alpha-linked D-glucose units.</text>
        <dbReference type="EC" id="3.2.1.1"/>
    </reaction>
</comment>
<dbReference type="GO" id="GO:0007409">
    <property type="term" value="P:axonogenesis"/>
    <property type="evidence" value="ECO:0007669"/>
    <property type="project" value="TreeGrafter"/>
</dbReference>
<proteinExistence type="inferred from homology"/>
<feature type="compositionally biased region" description="Basic and acidic residues" evidence="13">
    <location>
        <begin position="1250"/>
        <end position="1266"/>
    </location>
</feature>
<dbReference type="InterPro" id="IPR013780">
    <property type="entry name" value="Glyco_hydro_b"/>
</dbReference>
<dbReference type="VEuPathDB" id="VectorBase:CSON012013"/>
<feature type="compositionally biased region" description="Basic and acidic residues" evidence="13">
    <location>
        <begin position="2074"/>
        <end position="2094"/>
    </location>
</feature>
<evidence type="ECO:0000259" key="15">
    <source>
        <dbReference type="SMART" id="SM00632"/>
    </source>
</evidence>
<evidence type="ECO:0000256" key="12">
    <source>
        <dbReference type="RuleBase" id="RU003615"/>
    </source>
</evidence>
<dbReference type="EMBL" id="UFQT01000054">
    <property type="protein sequence ID" value="SSX19074.1"/>
    <property type="molecule type" value="Genomic_DNA"/>
</dbReference>
<dbReference type="GO" id="GO:0005874">
    <property type="term" value="C:microtubule"/>
    <property type="evidence" value="ECO:0007669"/>
    <property type="project" value="InterPro"/>
</dbReference>
<feature type="compositionally biased region" description="Basic and acidic residues" evidence="13">
    <location>
        <begin position="2666"/>
        <end position="2678"/>
    </location>
</feature>
<feature type="compositionally biased region" description="Basic and acidic residues" evidence="13">
    <location>
        <begin position="1182"/>
        <end position="1196"/>
    </location>
</feature>
<feature type="compositionally biased region" description="Basic and acidic residues" evidence="13">
    <location>
        <begin position="1863"/>
        <end position="1881"/>
    </location>
</feature>
<organism evidence="17">
    <name type="scientific">Culicoides sonorensis</name>
    <name type="common">Biting midge</name>
    <dbReference type="NCBI Taxonomy" id="179676"/>
    <lineage>
        <taxon>Eukaryota</taxon>
        <taxon>Metazoa</taxon>
        <taxon>Ecdysozoa</taxon>
        <taxon>Arthropoda</taxon>
        <taxon>Hexapoda</taxon>
        <taxon>Insecta</taxon>
        <taxon>Pterygota</taxon>
        <taxon>Neoptera</taxon>
        <taxon>Endopterygota</taxon>
        <taxon>Diptera</taxon>
        <taxon>Nematocera</taxon>
        <taxon>Chironomoidea</taxon>
        <taxon>Ceratopogonidae</taxon>
        <taxon>Ceratopogoninae</taxon>
        <taxon>Culicoides</taxon>
        <taxon>Monoculicoides</taxon>
    </lineage>
</organism>
<feature type="region of interest" description="Disordered" evidence="13">
    <location>
        <begin position="995"/>
        <end position="1529"/>
    </location>
</feature>
<evidence type="ECO:0000256" key="5">
    <source>
        <dbReference type="ARBA" id="ARBA00011245"/>
    </source>
</evidence>
<comment type="subunit">
    <text evidence="5">Monomer.</text>
</comment>
<evidence type="ECO:0000256" key="2">
    <source>
        <dbReference type="ARBA" id="ARBA00001913"/>
    </source>
</evidence>
<feature type="compositionally biased region" description="Basic and acidic residues" evidence="13">
    <location>
        <begin position="3580"/>
        <end position="3593"/>
    </location>
</feature>
<feature type="compositionally biased region" description="Basic and acidic residues" evidence="13">
    <location>
        <begin position="2234"/>
        <end position="2254"/>
    </location>
</feature>
<feature type="compositionally biased region" description="Acidic residues" evidence="13">
    <location>
        <begin position="3351"/>
        <end position="3361"/>
    </location>
</feature>
<protein>
    <recommendedName>
        <fullName evidence="6">alpha-amylase</fullName>
        <ecNumber evidence="6">3.2.1.1</ecNumber>
    </recommendedName>
</protein>
<feature type="compositionally biased region" description="Polar residues" evidence="13">
    <location>
        <begin position="1489"/>
        <end position="1498"/>
    </location>
</feature>
<feature type="compositionally biased region" description="Basic and acidic residues" evidence="13">
    <location>
        <begin position="1075"/>
        <end position="1112"/>
    </location>
</feature>
<dbReference type="EC" id="3.2.1.1" evidence="6"/>
<feature type="compositionally biased region" description="Basic and acidic residues" evidence="13">
    <location>
        <begin position="4200"/>
        <end position="4211"/>
    </location>
</feature>
<feature type="compositionally biased region" description="Basic and acidic residues" evidence="13">
    <location>
        <begin position="2822"/>
        <end position="2843"/>
    </location>
</feature>
<accession>A0A336LLG9</accession>
<feature type="compositionally biased region" description="Polar residues" evidence="13">
    <location>
        <begin position="3844"/>
        <end position="3858"/>
    </location>
</feature>
<reference evidence="17" key="1">
    <citation type="submission" date="2018-07" db="EMBL/GenBank/DDBJ databases">
        <authorList>
            <person name="Quirk P.G."/>
            <person name="Krulwich T.A."/>
        </authorList>
    </citation>
    <scope>NUCLEOTIDE SEQUENCE</scope>
</reference>
<feature type="region of interest" description="Disordered" evidence="13">
    <location>
        <begin position="3786"/>
        <end position="3928"/>
    </location>
</feature>
<feature type="compositionally biased region" description="Low complexity" evidence="13">
    <location>
        <begin position="2891"/>
        <end position="2906"/>
    </location>
</feature>
<feature type="compositionally biased region" description="Basic and acidic residues" evidence="13">
    <location>
        <begin position="1793"/>
        <end position="1807"/>
    </location>
</feature>
<dbReference type="GO" id="GO:0003779">
    <property type="term" value="F:actin binding"/>
    <property type="evidence" value="ECO:0007669"/>
    <property type="project" value="TreeGrafter"/>
</dbReference>
<dbReference type="InterPro" id="IPR026074">
    <property type="entry name" value="MAP1"/>
</dbReference>
<dbReference type="GO" id="GO:0005975">
    <property type="term" value="P:carbohydrate metabolic process"/>
    <property type="evidence" value="ECO:0007669"/>
    <property type="project" value="InterPro"/>
</dbReference>
<evidence type="ECO:0000256" key="9">
    <source>
        <dbReference type="ARBA" id="ARBA00022837"/>
    </source>
</evidence>
<feature type="domain" description="Alpha-amylase C-terminal" evidence="15">
    <location>
        <begin position="406"/>
        <end position="494"/>
    </location>
</feature>
<keyword evidence="7" id="KW-0479">Metal-binding</keyword>
<feature type="compositionally biased region" description="Acidic residues" evidence="13">
    <location>
        <begin position="1306"/>
        <end position="1318"/>
    </location>
</feature>
<dbReference type="SMART" id="SM00632">
    <property type="entry name" value="Aamy_C"/>
    <property type="match status" value="1"/>
</dbReference>
<dbReference type="GO" id="GO:0000226">
    <property type="term" value="P:microtubule cytoskeleton organization"/>
    <property type="evidence" value="ECO:0007669"/>
    <property type="project" value="InterPro"/>
</dbReference>
<feature type="compositionally biased region" description="Basic and acidic residues" evidence="13">
    <location>
        <begin position="1373"/>
        <end position="1397"/>
    </location>
</feature>
<feature type="compositionally biased region" description="Basic and acidic residues" evidence="13">
    <location>
        <begin position="1219"/>
        <end position="1236"/>
    </location>
</feature>
<evidence type="ECO:0000256" key="10">
    <source>
        <dbReference type="ARBA" id="ARBA00023157"/>
    </source>
</evidence>
<feature type="region of interest" description="Disordered" evidence="13">
    <location>
        <begin position="3307"/>
        <end position="3523"/>
    </location>
</feature>
<evidence type="ECO:0000256" key="7">
    <source>
        <dbReference type="ARBA" id="ARBA00022723"/>
    </source>
</evidence>
<dbReference type="GO" id="GO:0046872">
    <property type="term" value="F:metal ion binding"/>
    <property type="evidence" value="ECO:0007669"/>
    <property type="project" value="UniProtKB-KW"/>
</dbReference>
<dbReference type="GO" id="GO:0043025">
    <property type="term" value="C:neuronal cell body"/>
    <property type="evidence" value="ECO:0007669"/>
    <property type="project" value="TreeGrafter"/>
</dbReference>
<dbReference type="GO" id="GO:0030425">
    <property type="term" value="C:dendrite"/>
    <property type="evidence" value="ECO:0007669"/>
    <property type="project" value="TreeGrafter"/>
</dbReference>
<feature type="region of interest" description="Disordered" evidence="13">
    <location>
        <begin position="2764"/>
        <end position="2869"/>
    </location>
</feature>
<feature type="compositionally biased region" description="Basic and acidic residues" evidence="13">
    <location>
        <begin position="3830"/>
        <end position="3843"/>
    </location>
</feature>
<feature type="region of interest" description="Disordered" evidence="13">
    <location>
        <begin position="3944"/>
        <end position="4067"/>
    </location>
</feature>
<feature type="compositionally biased region" description="Basic and acidic residues" evidence="13">
    <location>
        <begin position="1010"/>
        <end position="1067"/>
    </location>
</feature>
<evidence type="ECO:0000259" key="16">
    <source>
        <dbReference type="SMART" id="SM00642"/>
    </source>
</evidence>
<feature type="compositionally biased region" description="Basic and acidic residues" evidence="13">
    <location>
        <begin position="1940"/>
        <end position="1956"/>
    </location>
</feature>
<feature type="region of interest" description="Disordered" evidence="13">
    <location>
        <begin position="2020"/>
        <end position="2119"/>
    </location>
</feature>
<feature type="compositionally biased region" description="Basic and acidic residues" evidence="13">
    <location>
        <begin position="1821"/>
        <end position="1832"/>
    </location>
</feature>
<feature type="compositionally biased region" description="Basic and acidic residues" evidence="13">
    <location>
        <begin position="1421"/>
        <end position="1443"/>
    </location>
</feature>
<dbReference type="GO" id="GO:0031114">
    <property type="term" value="P:regulation of microtubule depolymerization"/>
    <property type="evidence" value="ECO:0007669"/>
    <property type="project" value="TreeGrafter"/>
</dbReference>
<evidence type="ECO:0000256" key="8">
    <source>
        <dbReference type="ARBA" id="ARBA00022729"/>
    </source>
</evidence>
<dbReference type="Pfam" id="PF23415">
    <property type="entry name" value="MAPB1_N"/>
    <property type="match status" value="1"/>
</dbReference>
<dbReference type="InterPro" id="IPR006047">
    <property type="entry name" value="GH13_cat_dom"/>
</dbReference>
<dbReference type="GO" id="GO:0005875">
    <property type="term" value="C:microtubule associated complex"/>
    <property type="evidence" value="ECO:0007669"/>
    <property type="project" value="TreeGrafter"/>
</dbReference>
<feature type="region of interest" description="Disordered" evidence="13">
    <location>
        <begin position="3551"/>
        <end position="3606"/>
    </location>
</feature>
<feature type="compositionally biased region" description="Low complexity" evidence="13">
    <location>
        <begin position="3796"/>
        <end position="3810"/>
    </location>
</feature>
<feature type="region of interest" description="Disordered" evidence="13">
    <location>
        <begin position="2891"/>
        <end position="2916"/>
    </location>
</feature>
<sequence>MCSLIKYLLLTVSCALVQAQYDPNYVPGRDVMVHLMDWNWPDIADECERFLGPKGYAGIQLSPVSENQIVNGRPWWERYQPVSYKVVTRSGNEQDFLDMSRRCNKVGVRLYPDVILNHMSAAGATNPVTGTGGSTADPGARQFPAVPYGPGDFNEPKCDIYNWNNVIEVRNCNLVGLEDLNQGKQWVRDKLIEHLNHLIDLGVAGFRIDAAKHMWPGDLDVIFKGLKDLNTEFGFERGARPFIFQEVIDYGGDVIKREEYIGFGAVTDFIFSRELSKAFSGHNALKWLQSFGPQWGLLESKYSFCFVDNHDNQRDGGEILTYKDSKKYKMAQAFALAHPHGHRRIMSSFDFSDRDQGPPQDGNGNILSPIIQNDGSCTGGWICEHRWRQIMNMVDFRNVVSGTSIENWWDNDNNQIAFSRGDKGFVVFNGQSDNLSASIKTGLPLGRYCDVISGQKEGNSCTGIEIIVAENGFVQIDLPGFADDGVIAIHVGSNNAIKQILIFLISFFFISLSCTGERLIQFASENLVTEILIHPQFNTFIQCIRNLLSSFTRHRHIIHAGYTFAGNGSWILQDGTFSVSDFAEAFQDYEVQRVLRAYPDTITMDIHCSGNGLWSTIPDKNYAKACKIRINPVDVLDSGSEKLNAFIDYLSPMLAPTEITDLLESSDVVGNIRFSHPTLYVFPGGQGDAALFGINGFNMLVDGGFSRKSCFWDFVRHLDRLDAVLMTRINNSNISGLNSVIERKAIAHVYPQIGHFFSNIPDRRGLPSPDGDKDKDPLLIDLIEEGHKTITNLKTLNLKAQHCYRDSEPMNLYHKVGHGTLDMYVISPSKDSKEVKDFIQKWNNSDPKLFATKDSKEFIFPLQNMISICALLIWTPANPEDNVTRILFPGSTPQAKIFEGLDKIKSLEFLKTPVCTVKSLSTSTSSVTITKKVYKSAGLSEKIQSDSVLQSKPISKPIEKDNKAMEIDNKVTESKSTEVTKEEIKEIVQETKKEQQVLKSMASKSKTVKAKSESKRIENKVIKKIDPKDSDAESQEEKKSDEDTKVEAKSEKESPTEPKKDEIDSKISKAKMSRPKTDSRVVARSRIDTKPPKALTERKIIKKDVTDAKEPVRSSPTTPKKTATKSTEDTKLSNGSVVREKVEVKKTITRTIKASPKGTPAKSTKEANNRKVLESSQKAPVVKREVAKQTKTERKPLSHRTKAASPGRKIGASPSKKPIKTEKDAVIRKSRIDKNGTTDSSLVSTPSADEAAKRVIEPSDSEAKPEDLEELKEEQEAVREIEAVFEKDQGKVEKKELAEDHREIQEADTEAEEEEEYLIIEKEEPYTEDSINEAESSATKEEEIQKLQRDSEESEKRRKGSLEVTEEENEQEISDHQEEKDDGKSEKDQLLQDDEAKQITTDVDEQEDVEQAVENQEPTSEVEKDTQQPVDEIKEQLQEEVHEIISSAKEIAKTKLEAPENKTDESSATPEEKVASKKTSEKDEENQNDVDGQQQAISQPEEKFSANAESGATTTAPTLPEDERCPLDEIKEDIVIEEKHVKEDTKESEVPSNVLQRVFEPLERQSPPRLPIESTVAPHLRDIVKTPDEVADLPVHEEADMGVYDDGRKSTEKELQAKDKETEKELDKTEIKSDKPESDKICDDEDVSTKKEAVIEQIETIKDIDVKESAKETIDEALKLSATETPEQDNVKDTDEKITESPLATSRKESVVDETSPENQEVTSPKASTAASPEVEKLEEQEKKSTSPIAVSRKSSIADKSQPTSRKASIAAVEKSPPASRKESLVSSRKSSLAKEEKDANKIHSPEKSLPGSRKSSLFKADSKPPSPDKSKPTSRKSSLNKDEQSGSKAGSRKPSISSKPESPVELKHDSRKSSIGEAKQEPIQLVADETAQNIPLNDDILTRAVTDSEEPKLSEETVSPNIPATPTTTPIEKAASIESTDKDKTTPEQVSKEPSKASSPNPSEETVETQIEELKIDTEIEKIIEKDTTDDQETKYETVQVISEIKEGISTVIGLQEIQKSKDSSRAITPEIDESIKAPTADKDISELEKESSEIILKKEDIEGDENVTQSSEQEKEINQEEKGDILDSKEMGEPTSPIQTTKEESKPSSPIQETIKEDQVIEVDTVKIISEVKDGIATVVGVQQVAKSKESSKAVTPEPDIDEKEKLDSPIVEINQSKEASKPTSPIQDTQDEEAIETVKIISEVKESIATVAGLQEITKSKDSSKAVTPEPKIEEKEIADTVIEELKEDSKSVSLIEQLNEKGESESPVQQPNIEIKQESSIQESKEEAKVASPIQVSKEESKPESPIQEPKEESKPESPVHESKEASKPESPVHESKEEVKEKCPIQDTTEASKRESLILGSKEEVKPVSPVHESKEEVKVETPIQDTKEASKPESPVHESKEASKPESPIQDTKEEVKPESPVHESKEASKPESPIQDTKKASKPESPILESKEASKPESPILESKEASKPESPVQESKEEIKVETSIPESKEAGKPESPDHESKEDVKEKSPIQESKEASKPVSPIQDTKVASKPESPILESKEASKPESPILESKEEVKVESPIAESKEASKPESPIHESKEVVETETVKIISEIKEGIATVVGLQEIPKSKESSKAVTPEPEMHPEQSPSVENETEIETLQEKLTTQSIESSKIVTPEADRADADVKLEEIDGQPTDQVETEQKESSTAEEVKEESSSKVDSKSKESSKAVTPEPQLETNKLDEPEITNSINEIETEVVKIISDVKDGIPVVSGIHAIQHSKESNKAVSPEPEKSISKEKETGELEKDLDLKDSATVQEITNVDQTSSSVLDQKLSKESSKAGSPEPKDNEKETTQDENLQDEAIHKSGSESAQKIEEAEVEETVKIISEIKDGVATILGVAKSASGSKASSGVPSRSKSPDVVDESTEIKANGEAIKMSEETTMAEATEKVEDLVESIKSSALHAVDFTKEDIKQIETEMKEVGEKIIETVKTEVASKMASVEGGSKIFKDEMQKVVDDADKAVNDLVETVNAEIKASTNLINEQAESLETIATQNISTIKSEAQTSIDKVRQDLSDTRHEIEDLTKQTSAAAEQLKLDIAAEVQKTMDSLQDSAKDEITEIQSQVETKVTSLLGGLTKHLSEGIEKVTTTIETTITSKLEDIEKKIDTVTHEVDDIEPQIIPTIMKEVTTELRETHITTVDSPVKEAKIQGNLEDDHELMNSSFRIEEIKYDTGLDEIKEVEEEDRCSPPKLSTSSYPLRPRTPEEVQKIVAEVAEVLKSDKDIHEIIPDFDEKELERRLSSKSDDAGSVHRMLVTASSEDGGGETEICPHDTMTFDRSRSPDLSGKSSPEIKVDLAPDIDQNDAQDDVIEDITSPDQKASPSSIEEKDKHEVSEKCLTKQDIVTSSKTDVERKESVAELIEPDRRESTFSTFSEKDMTRDETSIEEQKSQESRSQSVASHISDIKDEGHEVPSHDSKAQSESGSIGEKSPTKSLSGEKEDEKSPFSGIEMDQSKFPSSTIDEEEMHSDYLKHVNQTSDIPEAKLIQEAPDKFPVTAETFDQELQKHDETKGGFPIRTIEYDDQTPDTPSESRKGSEQIDAKPFDAQQNIESPEEPIVLKESRSKSVSAIVIKTPYKLEKEFLDDTRKLPALAESISSSHESLHRSSISIDAKARDSVDLTKFPISEEIKEESVLTTTTKTVIETVTEKHESSTPEPDVSGKHSPDVTSKSVDISSEKGKSSSEKSSGTLEKDSIDGSLTTGNTTIEKDSLSLDSSKLGDKVETIVTQTTHTTTTVIKTEEKSVPEISTSTTETTSSTEEVTGRKTPPTAPVSPNIKTEATQKESIEELRKESLQSAVSSIHGSTESVARSIPMSIGGQESGIETPESSPKPTAPFPKGLDAVKSEEMKTTSGMSTPDMTRTSTPDEITHIESVDGSKTITKTIVTTVTTVITKDGERVVSEKTTTETSSDVEDTPEKVQKLTSTVHTSPYEYQSITIHKSSASDHSQGHESEDEGACSAMSTSPQPPASPYTSKFTFETEYESQRTSNESKKLEIDDNDEIPPQYDSAITLGSSTFKSDPMSTSFYGSLPGDESLPLEGAHSTFTTQFVETVSSPIEVAEFRRKSSDKYFDEADLDFDKVMTTSETQSKGQESEKEKKQEDDKEKKTDETLAAWGKPLGLPSPALTPAEPDNRTTPKKERKQVAAKTKLNNEKNLRKRGESPASKKRSPPVYVDLAYVPHHGNSYYSHVEFFRRIRARYYVFSGTEPSREVYNALLEAKQTWEDKELEVTIIPTYDTDVLGYWVSENEELLTKYHIDLSPSAARCTINLQDHETSCSAYRLEF</sequence>
<dbReference type="InterPro" id="IPR006048">
    <property type="entry name" value="A-amylase/branching_C"/>
</dbReference>
<feature type="compositionally biased region" description="Basic and acidic residues" evidence="13">
    <location>
        <begin position="3696"/>
        <end position="3715"/>
    </location>
</feature>
<dbReference type="Pfam" id="PF00128">
    <property type="entry name" value="Alpha-amylase"/>
    <property type="match status" value="1"/>
</dbReference>
<evidence type="ECO:0000313" key="17">
    <source>
        <dbReference type="EMBL" id="SSX19074.1"/>
    </source>
</evidence>
<comment type="cofactor">
    <cofactor evidence="3">
        <name>chloride</name>
        <dbReference type="ChEBI" id="CHEBI:17996"/>
    </cofactor>
</comment>
<dbReference type="Pfam" id="PF02806">
    <property type="entry name" value="Alpha-amylase_C"/>
    <property type="match status" value="1"/>
</dbReference>
<dbReference type="GO" id="GO:0004556">
    <property type="term" value="F:alpha-amylase activity"/>
    <property type="evidence" value="ECO:0007669"/>
    <property type="project" value="UniProtKB-EC"/>
</dbReference>
<dbReference type="GO" id="GO:0005829">
    <property type="term" value="C:cytosol"/>
    <property type="evidence" value="ECO:0007669"/>
    <property type="project" value="TreeGrafter"/>
</dbReference>
<dbReference type="PRINTS" id="PR00110">
    <property type="entry name" value="ALPHAAMYLASE"/>
</dbReference>
<feature type="compositionally biased region" description="Basic and acidic residues" evidence="13">
    <location>
        <begin position="2482"/>
        <end position="2526"/>
    </location>
</feature>
<feature type="region of interest" description="Disordered" evidence="13">
    <location>
        <begin position="1587"/>
        <end position="1653"/>
    </location>
</feature>
<name>A0A336LLG9_CULSO</name>
<feature type="chain" id="PRO_5016236027" description="alpha-amylase" evidence="14">
    <location>
        <begin position="20"/>
        <end position="4334"/>
    </location>
</feature>
<feature type="compositionally biased region" description="Basic and acidic residues" evidence="13">
    <location>
        <begin position="3318"/>
        <end position="3331"/>
    </location>
</feature>
<evidence type="ECO:0000256" key="11">
    <source>
        <dbReference type="ARBA" id="ARBA00023214"/>
    </source>
</evidence>
<feature type="compositionally biased region" description="Basic and acidic residues" evidence="13">
    <location>
        <begin position="1163"/>
        <end position="1173"/>
    </location>
</feature>
<feature type="region of interest" description="Disordered" evidence="13">
    <location>
        <begin position="1677"/>
        <end position="1970"/>
    </location>
</feature>
<evidence type="ECO:0000256" key="1">
    <source>
        <dbReference type="ARBA" id="ARBA00000548"/>
    </source>
</evidence>
<evidence type="ECO:0000256" key="14">
    <source>
        <dbReference type="SAM" id="SignalP"/>
    </source>
</evidence>
<feature type="compositionally biased region" description="Basic and acidic residues" evidence="13">
    <location>
        <begin position="2035"/>
        <end position="2062"/>
    </location>
</feature>
<feature type="compositionally biased region" description="Low complexity" evidence="13">
    <location>
        <begin position="1114"/>
        <end position="1125"/>
    </location>
</feature>
<comment type="similarity">
    <text evidence="4 12">Belongs to the glycosyl hydrolase 13 family.</text>
</comment>
<feature type="compositionally biased region" description="Basic and acidic residues" evidence="13">
    <location>
        <begin position="1450"/>
        <end position="1481"/>
    </location>
</feature>
<feature type="region of interest" description="Disordered" evidence="13">
    <location>
        <begin position="348"/>
        <end position="367"/>
    </location>
</feature>
<dbReference type="SMART" id="SM00642">
    <property type="entry name" value="Aamy"/>
    <property type="match status" value="1"/>
</dbReference>
<dbReference type="SUPFAM" id="SSF51445">
    <property type="entry name" value="(Trans)glycosidases"/>
    <property type="match status" value="1"/>
</dbReference>
<keyword evidence="11" id="KW-0868">Chloride</keyword>
<keyword evidence="8 14" id="KW-0732">Signal</keyword>
<feature type="compositionally biased region" description="Polar residues" evidence="13">
    <location>
        <begin position="3971"/>
        <end position="3996"/>
    </location>
</feature>
<feature type="compositionally biased region" description="Polar residues" evidence="13">
    <location>
        <begin position="3365"/>
        <end position="3374"/>
    </location>
</feature>
<feature type="compositionally biased region" description="Polar residues" evidence="13">
    <location>
        <begin position="1237"/>
        <end position="1247"/>
    </location>
</feature>
<feature type="compositionally biased region" description="Basic and acidic residues" evidence="13">
    <location>
        <begin position="1274"/>
        <end position="1305"/>
    </location>
</feature>
<feature type="compositionally biased region" description="Basic and acidic residues" evidence="13">
    <location>
        <begin position="4142"/>
        <end position="4160"/>
    </location>
</feature>
<feature type="region of interest" description="Disordered" evidence="13">
    <location>
        <begin position="4132"/>
        <end position="4219"/>
    </location>
</feature>
<feature type="compositionally biased region" description="Basic and acidic residues" evidence="13">
    <location>
        <begin position="3453"/>
        <end position="3469"/>
    </location>
</feature>
<feature type="compositionally biased region" description="Polar residues" evidence="13">
    <location>
        <begin position="1746"/>
        <end position="1767"/>
    </location>
</feature>
<evidence type="ECO:0000256" key="13">
    <source>
        <dbReference type="SAM" id="MobiDB-lite"/>
    </source>
</evidence>
<dbReference type="GO" id="GO:0016358">
    <property type="term" value="P:dendrite development"/>
    <property type="evidence" value="ECO:0007669"/>
    <property type="project" value="TreeGrafter"/>
</dbReference>
<evidence type="ECO:0000256" key="3">
    <source>
        <dbReference type="ARBA" id="ARBA00001923"/>
    </source>
</evidence>
<feature type="compositionally biased region" description="Basic and acidic residues" evidence="13">
    <location>
        <begin position="3375"/>
        <end position="3389"/>
    </location>
</feature>
<feature type="compositionally biased region" description="Polar residues" evidence="13">
    <location>
        <begin position="1717"/>
        <end position="1731"/>
    </location>
</feature>
<feature type="compositionally biased region" description="Basic and acidic residues" evidence="13">
    <location>
        <begin position="2417"/>
        <end position="2436"/>
    </location>
</feature>
<dbReference type="InterPro" id="IPR006046">
    <property type="entry name" value="Alpha_amylase"/>
</dbReference>
<dbReference type="InterPro" id="IPR057480">
    <property type="entry name" value="MAP1A/B/S-like_MBL"/>
</dbReference>
<feature type="signal peptide" evidence="14">
    <location>
        <begin position="1"/>
        <end position="19"/>
    </location>
</feature>
<feature type="compositionally biased region" description="Polar residues" evidence="13">
    <location>
        <begin position="2650"/>
        <end position="2662"/>
    </location>
</feature>
<feature type="compositionally biased region" description="Polar residues" evidence="13">
    <location>
        <begin position="1507"/>
        <end position="1517"/>
    </location>
</feature>
<feature type="region of interest" description="Disordered" evidence="13">
    <location>
        <begin position="2148"/>
        <end position="2195"/>
    </location>
</feature>
<dbReference type="Gene3D" id="3.20.20.80">
    <property type="entry name" value="Glycosidases"/>
    <property type="match status" value="1"/>
</dbReference>